<keyword evidence="7" id="KW-0067">ATP-binding</keyword>
<comment type="caution">
    <text evidence="11">The sequence shown here is derived from an EMBL/GenBank/DDBJ whole genome shotgun (WGS) entry which is preliminary data.</text>
</comment>
<dbReference type="InterPro" id="IPR036393">
    <property type="entry name" value="AceGlu_kinase-like_sf"/>
</dbReference>
<evidence type="ECO:0000256" key="3">
    <source>
        <dbReference type="ARBA" id="ARBA00012899"/>
    </source>
</evidence>
<evidence type="ECO:0000256" key="2">
    <source>
        <dbReference type="ARBA" id="ARBA00007614"/>
    </source>
</evidence>
<evidence type="ECO:0000313" key="11">
    <source>
        <dbReference type="EMBL" id="PIR87397.1"/>
    </source>
</evidence>
<dbReference type="PANTHER" id="PTHR42833">
    <property type="entry name" value="URIDYLATE KINASE"/>
    <property type="match status" value="1"/>
</dbReference>
<accession>A0A2H0ULW6</accession>
<keyword evidence="6 11" id="KW-0418">Kinase</keyword>
<evidence type="ECO:0000256" key="4">
    <source>
        <dbReference type="ARBA" id="ARBA00022679"/>
    </source>
</evidence>
<comment type="similarity">
    <text evidence="2">Belongs to the UMP kinase family.</text>
</comment>
<evidence type="ECO:0000256" key="9">
    <source>
        <dbReference type="ARBA" id="ARBA00032092"/>
    </source>
</evidence>
<evidence type="ECO:0000256" key="8">
    <source>
        <dbReference type="ARBA" id="ARBA00022975"/>
    </source>
</evidence>
<evidence type="ECO:0000256" key="1">
    <source>
        <dbReference type="ARBA" id="ARBA00004791"/>
    </source>
</evidence>
<reference evidence="12" key="1">
    <citation type="submission" date="2017-09" db="EMBL/GenBank/DDBJ databases">
        <title>Depth-based differentiation of microbial function through sediment-hosted aquifers and enrichment of novel symbionts in the deep terrestrial subsurface.</title>
        <authorList>
            <person name="Probst A.J."/>
            <person name="Ladd B."/>
            <person name="Jarett J.K."/>
            <person name="Geller-Mcgrath D.E."/>
            <person name="Sieber C.M.K."/>
            <person name="Emerson J.B."/>
            <person name="Anantharaman K."/>
            <person name="Thomas B.C."/>
            <person name="Malmstrom R."/>
            <person name="Stieglmeier M."/>
            <person name="Klingl A."/>
            <person name="Woyke T."/>
            <person name="Ryan C.M."/>
            <person name="Banfield J.F."/>
        </authorList>
    </citation>
    <scope>NUCLEOTIDE SEQUENCE [LARGE SCALE GENOMIC DNA]</scope>
</reference>
<dbReference type="EC" id="2.7.4.22" evidence="3"/>
<evidence type="ECO:0000256" key="6">
    <source>
        <dbReference type="ARBA" id="ARBA00022777"/>
    </source>
</evidence>
<feature type="domain" description="Aspartate/glutamate/uridylate kinase" evidence="10">
    <location>
        <begin position="140"/>
        <end position="224"/>
    </location>
</feature>
<dbReference type="GO" id="GO:0006225">
    <property type="term" value="P:UDP biosynthetic process"/>
    <property type="evidence" value="ECO:0007669"/>
    <property type="project" value="TreeGrafter"/>
</dbReference>
<name>A0A2H0ULW6_9BACT</name>
<keyword evidence="4" id="KW-0808">Transferase</keyword>
<proteinExistence type="inferred from homology"/>
<evidence type="ECO:0000259" key="10">
    <source>
        <dbReference type="Pfam" id="PF00696"/>
    </source>
</evidence>
<dbReference type="InterPro" id="IPR001048">
    <property type="entry name" value="Asp/Glu/Uridylate_kinase"/>
</dbReference>
<dbReference type="EMBL" id="PFBD01000003">
    <property type="protein sequence ID" value="PIR87397.1"/>
    <property type="molecule type" value="Genomic_DNA"/>
</dbReference>
<organism evidence="11 12">
    <name type="scientific">Candidatus Harrisonbacteria bacterium CG10_big_fil_rev_8_21_14_0_10_49_15</name>
    <dbReference type="NCBI Taxonomy" id="1974587"/>
    <lineage>
        <taxon>Bacteria</taxon>
        <taxon>Candidatus Harrisoniibacteriota</taxon>
    </lineage>
</organism>
<dbReference type="Proteomes" id="UP000229526">
    <property type="component" value="Unassembled WGS sequence"/>
</dbReference>
<dbReference type="AlphaFoldDB" id="A0A2H0ULW6"/>
<keyword evidence="5" id="KW-0547">Nucleotide-binding</keyword>
<gene>
    <name evidence="11" type="ORF">COU11_00520</name>
</gene>
<keyword evidence="8" id="KW-0665">Pyrimidine biosynthesis</keyword>
<evidence type="ECO:0000256" key="7">
    <source>
        <dbReference type="ARBA" id="ARBA00022840"/>
    </source>
</evidence>
<evidence type="ECO:0000313" key="12">
    <source>
        <dbReference type="Proteomes" id="UP000229526"/>
    </source>
</evidence>
<protein>
    <recommendedName>
        <fullName evidence="3">UMP kinase</fullName>
        <ecNumber evidence="3">2.7.4.22</ecNumber>
    </recommendedName>
    <alternativeName>
        <fullName evidence="9">Uridine monophosphate kinase</fullName>
    </alternativeName>
</protein>
<sequence length="247" mass="26786">MLYEVNPKSHFPAMKYSFPKEKSIIVSLGGSCFSKPHGLDVEYLQKFVTAIRGYVGQGYRFIIVTGGGMVCRVYQDAARQMGKPTNVDLDWVGIASTKLNAHLLRAAMSDIAHPEVIEDPTNPPEISAPVAFGSGYRPGNSSDHDAVLLAVHYGAAALINMGSADHVYNVDPKMNVNAQKIPELNWAQYAAIVPQEWQPGMNAPFDPVAAKAAEEHGLAVLITNGRDLLNFEKLISGQEGEGTLIHL</sequence>
<evidence type="ECO:0000256" key="5">
    <source>
        <dbReference type="ARBA" id="ARBA00022741"/>
    </source>
</evidence>
<dbReference type="SUPFAM" id="SSF53633">
    <property type="entry name" value="Carbamate kinase-like"/>
    <property type="match status" value="1"/>
</dbReference>
<comment type="pathway">
    <text evidence="1">Pyrimidine metabolism; CTP biosynthesis via de novo pathway; UDP from UMP (UMPK route): step 1/1.</text>
</comment>
<feature type="domain" description="Aspartate/glutamate/uridylate kinase" evidence="10">
    <location>
        <begin position="24"/>
        <end position="115"/>
    </location>
</feature>
<dbReference type="Gene3D" id="3.40.1160.10">
    <property type="entry name" value="Acetylglutamate kinase-like"/>
    <property type="match status" value="1"/>
</dbReference>
<dbReference type="GO" id="GO:0005524">
    <property type="term" value="F:ATP binding"/>
    <property type="evidence" value="ECO:0007669"/>
    <property type="project" value="UniProtKB-KW"/>
</dbReference>
<dbReference type="GO" id="GO:0033862">
    <property type="term" value="F:UMP kinase activity"/>
    <property type="evidence" value="ECO:0007669"/>
    <property type="project" value="UniProtKB-EC"/>
</dbReference>
<dbReference type="PANTHER" id="PTHR42833:SF4">
    <property type="entry name" value="URIDYLATE KINASE PUMPKIN, CHLOROPLASTIC"/>
    <property type="match status" value="1"/>
</dbReference>
<dbReference type="Pfam" id="PF00696">
    <property type="entry name" value="AA_kinase"/>
    <property type="match status" value="2"/>
</dbReference>